<evidence type="ECO:0000313" key="2">
    <source>
        <dbReference type="EMBL" id="VFA99154.1"/>
    </source>
</evidence>
<dbReference type="Proteomes" id="UP000290439">
    <property type="component" value="Chromosome"/>
</dbReference>
<reference evidence="2 3" key="1">
    <citation type="submission" date="2019-02" db="EMBL/GenBank/DDBJ databases">
        <authorList>
            <consortium name="Pathogen Informatics"/>
        </authorList>
    </citation>
    <scope>NUCLEOTIDE SEQUENCE [LARGE SCALE GENOMIC DNA]</scope>
    <source>
        <strain evidence="2 3">3012STDY6756504</strain>
    </source>
</reference>
<sequence>MTFGMRTARTWAALLAATVAAGVAVAGPADAQPFPKMCADGWEAATIVEGVGNLENLDSDGAGGFYVTGIADGFLAHVSADGRFDKLITGLDKPAPAGIDLAPADATRR</sequence>
<dbReference type="AlphaFoldDB" id="A0A4U8W3S9"/>
<evidence type="ECO:0000256" key="1">
    <source>
        <dbReference type="SAM" id="SignalP"/>
    </source>
</evidence>
<feature type="chain" id="PRO_5020243524" evidence="1">
    <location>
        <begin position="32"/>
        <end position="109"/>
    </location>
</feature>
<keyword evidence="1" id="KW-0732">Signal</keyword>
<name>A0A4U8W3S9_9NOCA</name>
<proteinExistence type="predicted"/>
<dbReference type="EMBL" id="LR215973">
    <property type="protein sequence ID" value="VFA99154.1"/>
    <property type="molecule type" value="Genomic_DNA"/>
</dbReference>
<organism evidence="2 3">
    <name type="scientific">Nocardia cyriacigeorgica</name>
    <dbReference type="NCBI Taxonomy" id="135487"/>
    <lineage>
        <taxon>Bacteria</taxon>
        <taxon>Bacillati</taxon>
        <taxon>Actinomycetota</taxon>
        <taxon>Actinomycetes</taxon>
        <taxon>Mycobacteriales</taxon>
        <taxon>Nocardiaceae</taxon>
        <taxon>Nocardia</taxon>
    </lineage>
</organism>
<gene>
    <name evidence="2" type="ORF">NCTC10797_02935</name>
</gene>
<protein>
    <submittedName>
        <fullName evidence="2">Uncharacterized protein</fullName>
    </submittedName>
</protein>
<evidence type="ECO:0000313" key="3">
    <source>
        <dbReference type="Proteomes" id="UP000290439"/>
    </source>
</evidence>
<accession>A0A4U8W3S9</accession>
<dbReference type="RefSeq" id="WP_197731542.1">
    <property type="nucleotide sequence ID" value="NZ_LR215973.1"/>
</dbReference>
<feature type="signal peptide" evidence="1">
    <location>
        <begin position="1"/>
        <end position="31"/>
    </location>
</feature>